<evidence type="ECO:0000256" key="2">
    <source>
        <dbReference type="ARBA" id="ARBA00022729"/>
    </source>
</evidence>
<evidence type="ECO:0000256" key="4">
    <source>
        <dbReference type="ARBA" id="ARBA00023139"/>
    </source>
</evidence>
<dbReference type="GO" id="GO:0009279">
    <property type="term" value="C:cell outer membrane"/>
    <property type="evidence" value="ECO:0007669"/>
    <property type="project" value="UniProtKB-SubCell"/>
</dbReference>
<name>A0A931NDB4_9BURK</name>
<evidence type="ECO:0000256" key="6">
    <source>
        <dbReference type="ARBA" id="ARBA00023288"/>
    </source>
</evidence>
<dbReference type="Proteomes" id="UP000620139">
    <property type="component" value="Unassembled WGS sequence"/>
</dbReference>
<evidence type="ECO:0000256" key="3">
    <source>
        <dbReference type="ARBA" id="ARBA00023136"/>
    </source>
</evidence>
<comment type="caution">
    <text evidence="8">The sequence shown here is derived from an EMBL/GenBank/DDBJ whole genome shotgun (WGS) entry which is preliminary data.</text>
</comment>
<sequence length="34" mass="3350">MTLSLALSLAACGQKGPLKPPSSSPTQQPPSKGA</sequence>
<keyword evidence="5" id="KW-0998">Cell outer membrane</keyword>
<dbReference type="Pfam" id="PF13627">
    <property type="entry name" value="LptM_cons"/>
    <property type="match status" value="1"/>
</dbReference>
<organism evidence="8 9">
    <name type="scientific">Inhella gelatinilytica</name>
    <dbReference type="NCBI Taxonomy" id="2795030"/>
    <lineage>
        <taxon>Bacteria</taxon>
        <taxon>Pseudomonadati</taxon>
        <taxon>Pseudomonadota</taxon>
        <taxon>Betaproteobacteria</taxon>
        <taxon>Burkholderiales</taxon>
        <taxon>Sphaerotilaceae</taxon>
        <taxon>Inhella</taxon>
    </lineage>
</organism>
<dbReference type="EMBL" id="JAEDAL010000002">
    <property type="protein sequence ID" value="MBH9552424.1"/>
    <property type="molecule type" value="Genomic_DNA"/>
</dbReference>
<evidence type="ECO:0000313" key="9">
    <source>
        <dbReference type="Proteomes" id="UP000620139"/>
    </source>
</evidence>
<keyword evidence="2" id="KW-0732">Signal</keyword>
<keyword evidence="6 8" id="KW-0449">Lipoprotein</keyword>
<feature type="region of interest" description="Disordered" evidence="7">
    <location>
        <begin position="13"/>
        <end position="34"/>
    </location>
</feature>
<dbReference type="InterPro" id="IPR032831">
    <property type="entry name" value="LptM_cons"/>
</dbReference>
<proteinExistence type="predicted"/>
<evidence type="ECO:0000256" key="1">
    <source>
        <dbReference type="ARBA" id="ARBA00004459"/>
    </source>
</evidence>
<keyword evidence="9" id="KW-1185">Reference proteome</keyword>
<keyword evidence="4" id="KW-0564">Palmitate</keyword>
<accession>A0A931NDB4</accession>
<gene>
    <name evidence="8" type="ORF">I7X43_06110</name>
</gene>
<dbReference type="NCBIfam" id="NF047847">
    <property type="entry name" value="SS_mature_LptM"/>
    <property type="match status" value="1"/>
</dbReference>
<dbReference type="AlphaFoldDB" id="A0A931NDB4"/>
<protein>
    <submittedName>
        <fullName evidence="8">Lipoprotein</fullName>
    </submittedName>
</protein>
<evidence type="ECO:0000256" key="5">
    <source>
        <dbReference type="ARBA" id="ARBA00023237"/>
    </source>
</evidence>
<comment type="subcellular location">
    <subcellularLocation>
        <location evidence="1">Cell outer membrane</location>
        <topology evidence="1">Lipid-anchor</topology>
    </subcellularLocation>
</comment>
<keyword evidence="3" id="KW-0472">Membrane</keyword>
<evidence type="ECO:0000256" key="7">
    <source>
        <dbReference type="SAM" id="MobiDB-lite"/>
    </source>
</evidence>
<feature type="compositionally biased region" description="Low complexity" evidence="7">
    <location>
        <begin position="24"/>
        <end position="34"/>
    </location>
</feature>
<reference evidence="8" key="1">
    <citation type="submission" date="2020-12" db="EMBL/GenBank/DDBJ databases">
        <title>The genome sequence of Inhella sp. 4Y17.</title>
        <authorList>
            <person name="Liu Y."/>
        </authorList>
    </citation>
    <scope>NUCLEOTIDE SEQUENCE</scope>
    <source>
        <strain evidence="8">4Y10</strain>
    </source>
</reference>
<evidence type="ECO:0000313" key="8">
    <source>
        <dbReference type="EMBL" id="MBH9552424.1"/>
    </source>
</evidence>